<feature type="compositionally biased region" description="Basic residues" evidence="3">
    <location>
        <begin position="132"/>
        <end position="143"/>
    </location>
</feature>
<protein>
    <submittedName>
        <fullName evidence="6">Larval cuticle protein LCP-14 isoform X2</fullName>
    </submittedName>
</protein>
<dbReference type="AlphaFoldDB" id="A0A8B7NGL3"/>
<proteinExistence type="predicted"/>
<keyword evidence="4" id="KW-0732">Signal</keyword>
<dbReference type="PRINTS" id="PR00947">
    <property type="entry name" value="CUTICLE"/>
</dbReference>
<dbReference type="PANTHER" id="PTHR10380:SF173">
    <property type="entry name" value="CUTICULAR PROTEIN 47EF, ISOFORM C-RELATED"/>
    <property type="match status" value="1"/>
</dbReference>
<name>A0A8B7NGL3_HYAAZ</name>
<dbReference type="Pfam" id="PF00379">
    <property type="entry name" value="Chitin_bind_4"/>
    <property type="match status" value="1"/>
</dbReference>
<evidence type="ECO:0000313" key="6">
    <source>
        <dbReference type="RefSeq" id="XP_018012764.2"/>
    </source>
</evidence>
<evidence type="ECO:0000256" key="4">
    <source>
        <dbReference type="SAM" id="SignalP"/>
    </source>
</evidence>
<dbReference type="PANTHER" id="PTHR10380">
    <property type="entry name" value="CUTICLE PROTEIN"/>
    <property type="match status" value="1"/>
</dbReference>
<dbReference type="Proteomes" id="UP000694843">
    <property type="component" value="Unplaced"/>
</dbReference>
<dbReference type="GO" id="GO:0008010">
    <property type="term" value="F:structural constituent of chitin-based larval cuticle"/>
    <property type="evidence" value="ECO:0007669"/>
    <property type="project" value="TreeGrafter"/>
</dbReference>
<dbReference type="PROSITE" id="PS51155">
    <property type="entry name" value="CHIT_BIND_RR_2"/>
    <property type="match status" value="1"/>
</dbReference>
<reference evidence="6" key="1">
    <citation type="submission" date="2025-08" db="UniProtKB">
        <authorList>
            <consortium name="RefSeq"/>
        </authorList>
    </citation>
    <scope>IDENTIFICATION</scope>
    <source>
        <tissue evidence="6">Whole organism</tissue>
    </source>
</reference>
<feature type="chain" id="PRO_5037064972" evidence="4">
    <location>
        <begin position="23"/>
        <end position="143"/>
    </location>
</feature>
<dbReference type="KEGG" id="hazt:108669847"/>
<dbReference type="GeneID" id="108669847"/>
<sequence length="143" mass="15758">MSVRANPLLVLVCWCACAASLGLHDPNGDGHVAILLDQRQHPEKDGSFGFRFETENGIRTRMAGRNGANGGTIMSGEYSYKQTDGSTVHVRWTADENGYRPVVTITGGSAEKVVRKRSHPVTPTLHTSRVTSRGRRQRLLSRR</sequence>
<gene>
    <name evidence="6" type="primary">LOC108669847</name>
</gene>
<keyword evidence="5" id="KW-1185">Reference proteome</keyword>
<evidence type="ECO:0000313" key="5">
    <source>
        <dbReference type="Proteomes" id="UP000694843"/>
    </source>
</evidence>
<organism evidence="5 6">
    <name type="scientific">Hyalella azteca</name>
    <name type="common">Amphipod</name>
    <dbReference type="NCBI Taxonomy" id="294128"/>
    <lineage>
        <taxon>Eukaryota</taxon>
        <taxon>Metazoa</taxon>
        <taxon>Ecdysozoa</taxon>
        <taxon>Arthropoda</taxon>
        <taxon>Crustacea</taxon>
        <taxon>Multicrustacea</taxon>
        <taxon>Malacostraca</taxon>
        <taxon>Eumalacostraca</taxon>
        <taxon>Peracarida</taxon>
        <taxon>Amphipoda</taxon>
        <taxon>Senticaudata</taxon>
        <taxon>Talitrida</taxon>
        <taxon>Talitroidea</taxon>
        <taxon>Hyalellidae</taxon>
        <taxon>Hyalella</taxon>
    </lineage>
</organism>
<feature type="signal peptide" evidence="4">
    <location>
        <begin position="1"/>
        <end position="22"/>
    </location>
</feature>
<evidence type="ECO:0000256" key="2">
    <source>
        <dbReference type="PROSITE-ProRule" id="PRU00497"/>
    </source>
</evidence>
<feature type="region of interest" description="Disordered" evidence="3">
    <location>
        <begin position="116"/>
        <end position="143"/>
    </location>
</feature>
<accession>A0A8B7NGL3</accession>
<evidence type="ECO:0000256" key="1">
    <source>
        <dbReference type="ARBA" id="ARBA00022460"/>
    </source>
</evidence>
<dbReference type="GO" id="GO:0062129">
    <property type="term" value="C:chitin-based extracellular matrix"/>
    <property type="evidence" value="ECO:0007669"/>
    <property type="project" value="TreeGrafter"/>
</dbReference>
<dbReference type="InterPro" id="IPR050468">
    <property type="entry name" value="Cuticle_Struct_Prot"/>
</dbReference>
<evidence type="ECO:0000256" key="3">
    <source>
        <dbReference type="SAM" id="MobiDB-lite"/>
    </source>
</evidence>
<dbReference type="InterPro" id="IPR000618">
    <property type="entry name" value="Insect_cuticle"/>
</dbReference>
<dbReference type="RefSeq" id="XP_018012764.2">
    <property type="nucleotide sequence ID" value="XM_018157275.2"/>
</dbReference>
<keyword evidence="1 2" id="KW-0193">Cuticle</keyword>